<dbReference type="InterPro" id="IPR036259">
    <property type="entry name" value="MFS_trans_sf"/>
</dbReference>
<dbReference type="WBParaSite" id="EVEC_0000168501-mRNA-1">
    <property type="protein sequence ID" value="EVEC_0000168501-mRNA-1"/>
    <property type="gene ID" value="EVEC_0000168501"/>
</dbReference>
<dbReference type="GO" id="GO:0022857">
    <property type="term" value="F:transmembrane transporter activity"/>
    <property type="evidence" value="ECO:0007669"/>
    <property type="project" value="InterPro"/>
</dbReference>
<keyword evidence="2 5" id="KW-0812">Transmembrane</keyword>
<reference evidence="7" key="1">
    <citation type="submission" date="2017-02" db="UniProtKB">
        <authorList>
            <consortium name="WormBaseParasite"/>
        </authorList>
    </citation>
    <scope>IDENTIFICATION</scope>
</reference>
<feature type="domain" description="Major facilitator superfamily (MFS) profile" evidence="6">
    <location>
        <begin position="1"/>
        <end position="386"/>
    </location>
</feature>
<feature type="transmembrane region" description="Helical" evidence="5">
    <location>
        <begin position="241"/>
        <end position="269"/>
    </location>
</feature>
<comment type="subcellular location">
    <subcellularLocation>
        <location evidence="1">Membrane</location>
        <topology evidence="1">Multi-pass membrane protein</topology>
    </subcellularLocation>
</comment>
<dbReference type="PANTHER" id="PTHR11662">
    <property type="entry name" value="SOLUTE CARRIER FAMILY 17"/>
    <property type="match status" value="1"/>
</dbReference>
<name>A0A0N4UW37_ENTVE</name>
<dbReference type="InterPro" id="IPR020846">
    <property type="entry name" value="MFS_dom"/>
</dbReference>
<sequence>MRGNLGVTMTCMVNSTAVALKNLQHSAMANKTLQLIVDIPPQCLQADNTTSGVNDYGGSLEWDSKHQKEIFKGTFWSSVATALLSGYVTDRTSPKWLLQLGIAFYIICTAVFPWLTLNVGYTAALLSRIVMGIGEGFVVPAINAMIAVWFPATERGTAASIYTSGNQIGGFLGSPLAAYICASSWKWPLVFYLCSIAVWSIIWCLTVTDTPAQSKCMIKRERLYLETKIPKIREEKQKLKIPWSAILTSGPVWAIFIAQCVSHFIFILMQSYTPTYFKEVLRMKLTDVSSLARNYSPNLSMTAIFLCLAFLVDCTKPTLGVILMCLFGMAFGTTTPGFFTSLLTIAPPYVGTLSSISFIFGIIGQLAAPDVVGYINQNLTYNRGQS</sequence>
<protein>
    <submittedName>
        <fullName evidence="7">MFS domain-containing protein</fullName>
    </submittedName>
</protein>
<dbReference type="Gene3D" id="1.20.1250.20">
    <property type="entry name" value="MFS general substrate transporter like domains"/>
    <property type="match status" value="1"/>
</dbReference>
<evidence type="ECO:0000256" key="3">
    <source>
        <dbReference type="ARBA" id="ARBA00022989"/>
    </source>
</evidence>
<dbReference type="InterPro" id="IPR050382">
    <property type="entry name" value="MFS_Na/Anion_cotransporter"/>
</dbReference>
<evidence type="ECO:0000256" key="4">
    <source>
        <dbReference type="ARBA" id="ARBA00023136"/>
    </source>
</evidence>
<dbReference type="SUPFAM" id="SSF103473">
    <property type="entry name" value="MFS general substrate transporter"/>
    <property type="match status" value="1"/>
</dbReference>
<dbReference type="GO" id="GO:0016020">
    <property type="term" value="C:membrane"/>
    <property type="evidence" value="ECO:0007669"/>
    <property type="project" value="UniProtKB-SubCell"/>
</dbReference>
<feature type="transmembrane region" description="Helical" evidence="5">
    <location>
        <begin position="319"/>
        <end position="343"/>
    </location>
</feature>
<organism evidence="7">
    <name type="scientific">Enterobius vermicularis</name>
    <name type="common">Human pinworm</name>
    <dbReference type="NCBI Taxonomy" id="51028"/>
    <lineage>
        <taxon>Eukaryota</taxon>
        <taxon>Metazoa</taxon>
        <taxon>Ecdysozoa</taxon>
        <taxon>Nematoda</taxon>
        <taxon>Chromadorea</taxon>
        <taxon>Rhabditida</taxon>
        <taxon>Spirurina</taxon>
        <taxon>Oxyuridomorpha</taxon>
        <taxon>Oxyuroidea</taxon>
        <taxon>Oxyuridae</taxon>
        <taxon>Enterobius</taxon>
    </lineage>
</organism>
<feature type="transmembrane region" description="Helical" evidence="5">
    <location>
        <begin position="96"/>
        <end position="117"/>
    </location>
</feature>
<evidence type="ECO:0000256" key="5">
    <source>
        <dbReference type="SAM" id="Phobius"/>
    </source>
</evidence>
<proteinExistence type="predicted"/>
<dbReference type="Pfam" id="PF07690">
    <property type="entry name" value="MFS_1"/>
    <property type="match status" value="1"/>
</dbReference>
<keyword evidence="4 5" id="KW-0472">Membrane</keyword>
<feature type="transmembrane region" description="Helical" evidence="5">
    <location>
        <begin position="295"/>
        <end position="312"/>
    </location>
</feature>
<dbReference type="PROSITE" id="PS50850">
    <property type="entry name" value="MFS"/>
    <property type="match status" value="1"/>
</dbReference>
<evidence type="ECO:0000256" key="1">
    <source>
        <dbReference type="ARBA" id="ARBA00004141"/>
    </source>
</evidence>
<dbReference type="PANTHER" id="PTHR11662:SF405">
    <property type="entry name" value="PROTEIN CBG12249"/>
    <property type="match status" value="1"/>
</dbReference>
<keyword evidence="3 5" id="KW-1133">Transmembrane helix</keyword>
<evidence type="ECO:0000259" key="6">
    <source>
        <dbReference type="PROSITE" id="PS50850"/>
    </source>
</evidence>
<feature type="transmembrane region" description="Helical" evidence="5">
    <location>
        <begin position="349"/>
        <end position="368"/>
    </location>
</feature>
<evidence type="ECO:0000256" key="2">
    <source>
        <dbReference type="ARBA" id="ARBA00022692"/>
    </source>
</evidence>
<dbReference type="GO" id="GO:0006820">
    <property type="term" value="P:monoatomic anion transport"/>
    <property type="evidence" value="ECO:0007669"/>
    <property type="project" value="TreeGrafter"/>
</dbReference>
<feature type="transmembrane region" description="Helical" evidence="5">
    <location>
        <begin position="129"/>
        <end position="150"/>
    </location>
</feature>
<accession>A0A0N4UW37</accession>
<evidence type="ECO:0000313" key="7">
    <source>
        <dbReference type="WBParaSite" id="EVEC_0000168501-mRNA-1"/>
    </source>
</evidence>
<feature type="transmembrane region" description="Helical" evidence="5">
    <location>
        <begin position="189"/>
        <end position="212"/>
    </location>
</feature>
<dbReference type="InterPro" id="IPR011701">
    <property type="entry name" value="MFS"/>
</dbReference>
<dbReference type="AlphaFoldDB" id="A0A0N4UW37"/>